<dbReference type="InterPro" id="IPR029047">
    <property type="entry name" value="HSP70_peptide-bd_sf"/>
</dbReference>
<dbReference type="Pfam" id="PF00012">
    <property type="entry name" value="HSP70"/>
    <property type="match status" value="1"/>
</dbReference>
<gene>
    <name evidence="6" type="ORF">ILUMI_25576</name>
</gene>
<evidence type="ECO:0000256" key="1">
    <source>
        <dbReference type="ARBA" id="ARBA00007381"/>
    </source>
</evidence>
<dbReference type="InterPro" id="IPR043129">
    <property type="entry name" value="ATPase_NBD"/>
</dbReference>
<comment type="caution">
    <text evidence="6">The sequence shown here is derived from an EMBL/GenBank/DDBJ whole genome shotgun (WGS) entry which is preliminary data.</text>
</comment>
<dbReference type="GO" id="GO:0140662">
    <property type="term" value="F:ATP-dependent protein folding chaperone"/>
    <property type="evidence" value="ECO:0007669"/>
    <property type="project" value="InterPro"/>
</dbReference>
<keyword evidence="3 5" id="KW-0067">ATP-binding</keyword>
<evidence type="ECO:0000256" key="5">
    <source>
        <dbReference type="RuleBase" id="RU003322"/>
    </source>
</evidence>
<dbReference type="PROSITE" id="PS00329">
    <property type="entry name" value="HSP70_2"/>
    <property type="match status" value="1"/>
</dbReference>
<dbReference type="Gene3D" id="3.90.640.10">
    <property type="entry name" value="Actin, Chain A, domain 4"/>
    <property type="match status" value="1"/>
</dbReference>
<organism evidence="6 7">
    <name type="scientific">Ignelater luminosus</name>
    <name type="common">Cucubano</name>
    <name type="synonym">Pyrophorus luminosus</name>
    <dbReference type="NCBI Taxonomy" id="2038154"/>
    <lineage>
        <taxon>Eukaryota</taxon>
        <taxon>Metazoa</taxon>
        <taxon>Ecdysozoa</taxon>
        <taxon>Arthropoda</taxon>
        <taxon>Hexapoda</taxon>
        <taxon>Insecta</taxon>
        <taxon>Pterygota</taxon>
        <taxon>Neoptera</taxon>
        <taxon>Endopterygota</taxon>
        <taxon>Coleoptera</taxon>
        <taxon>Polyphaga</taxon>
        <taxon>Elateriformia</taxon>
        <taxon>Elateroidea</taxon>
        <taxon>Elateridae</taxon>
        <taxon>Agrypninae</taxon>
        <taxon>Pyrophorini</taxon>
        <taxon>Ignelater</taxon>
    </lineage>
</organism>
<dbReference type="GO" id="GO:0006950">
    <property type="term" value="P:response to stress"/>
    <property type="evidence" value="ECO:0007669"/>
    <property type="project" value="UniProtKB-ARBA"/>
</dbReference>
<dbReference type="OrthoDB" id="6736610at2759"/>
<dbReference type="PANTHER" id="PTHR19375">
    <property type="entry name" value="HEAT SHOCK PROTEIN 70KDA"/>
    <property type="match status" value="1"/>
</dbReference>
<dbReference type="Gene3D" id="3.30.420.40">
    <property type="match status" value="2"/>
</dbReference>
<dbReference type="FunFam" id="3.90.640.10:FF:000003">
    <property type="entry name" value="Molecular chaperone DnaK"/>
    <property type="match status" value="1"/>
</dbReference>
<evidence type="ECO:0008006" key="8">
    <source>
        <dbReference type="Google" id="ProtNLM"/>
    </source>
</evidence>
<proteinExistence type="inferred from homology"/>
<dbReference type="GO" id="GO:0005524">
    <property type="term" value="F:ATP binding"/>
    <property type="evidence" value="ECO:0007669"/>
    <property type="project" value="UniProtKB-KW"/>
</dbReference>
<keyword evidence="7" id="KW-1185">Reference proteome</keyword>
<reference evidence="6" key="1">
    <citation type="submission" date="2019-08" db="EMBL/GenBank/DDBJ databases">
        <title>The genome of the North American firefly Photinus pyralis.</title>
        <authorList>
            <consortium name="Photinus pyralis genome working group"/>
            <person name="Fallon T.R."/>
            <person name="Sander Lower S.E."/>
            <person name="Weng J.-K."/>
        </authorList>
    </citation>
    <scope>NUCLEOTIDE SEQUENCE</scope>
    <source>
        <strain evidence="6">TRF0915ILg1</strain>
        <tissue evidence="6">Whole body</tissue>
    </source>
</reference>
<dbReference type="Gene3D" id="3.30.30.30">
    <property type="match status" value="1"/>
</dbReference>
<evidence type="ECO:0000256" key="2">
    <source>
        <dbReference type="ARBA" id="ARBA00022741"/>
    </source>
</evidence>
<dbReference type="FunFam" id="3.30.420.40:FF:000046">
    <property type="entry name" value="Chaperone protein HscA"/>
    <property type="match status" value="1"/>
</dbReference>
<dbReference type="InterPro" id="IPR018181">
    <property type="entry name" value="Heat_shock_70_CS"/>
</dbReference>
<keyword evidence="4" id="KW-0143">Chaperone</keyword>
<protein>
    <recommendedName>
        <fullName evidence="8">Heat shock protein 70</fullName>
    </recommendedName>
</protein>
<dbReference type="AlphaFoldDB" id="A0A8K0C4N0"/>
<dbReference type="CDD" id="cd24028">
    <property type="entry name" value="ASKHA_NBD_HSP70_HSPA1-like"/>
    <property type="match status" value="1"/>
</dbReference>
<dbReference type="Gene3D" id="2.60.34.10">
    <property type="entry name" value="Substrate Binding Domain Of DNAk, Chain A, domain 1"/>
    <property type="match status" value="1"/>
</dbReference>
<dbReference type="PROSITE" id="PS00297">
    <property type="entry name" value="HSP70_1"/>
    <property type="match status" value="1"/>
</dbReference>
<dbReference type="PRINTS" id="PR00301">
    <property type="entry name" value="HEATSHOCK70"/>
</dbReference>
<dbReference type="PROSITE" id="PS01036">
    <property type="entry name" value="HSP70_3"/>
    <property type="match status" value="1"/>
</dbReference>
<comment type="similarity">
    <text evidence="1 5">Belongs to the heat shock protein 70 family.</text>
</comment>
<name>A0A8K0C4N0_IGNLU</name>
<keyword evidence="2 5" id="KW-0547">Nucleotide-binding</keyword>
<dbReference type="InterPro" id="IPR013126">
    <property type="entry name" value="Hsp_70_fam"/>
</dbReference>
<dbReference type="EMBL" id="VTPC01090939">
    <property type="protein sequence ID" value="KAF2880595.1"/>
    <property type="molecule type" value="Genomic_DNA"/>
</dbReference>
<evidence type="ECO:0000256" key="3">
    <source>
        <dbReference type="ARBA" id="ARBA00022840"/>
    </source>
</evidence>
<dbReference type="SUPFAM" id="SSF100920">
    <property type="entry name" value="Heat shock protein 70kD (HSP70), peptide-binding domain"/>
    <property type="match status" value="1"/>
</dbReference>
<accession>A0A8K0C4N0</accession>
<dbReference type="SUPFAM" id="SSF53067">
    <property type="entry name" value="Actin-like ATPase domain"/>
    <property type="match status" value="2"/>
</dbReference>
<dbReference type="Proteomes" id="UP000801492">
    <property type="component" value="Unassembled WGS sequence"/>
</dbReference>
<evidence type="ECO:0000256" key="4">
    <source>
        <dbReference type="ARBA" id="ARBA00023186"/>
    </source>
</evidence>
<dbReference type="FunFam" id="3.30.30.30:FF:000001">
    <property type="entry name" value="heat shock 70 kDa protein-like"/>
    <property type="match status" value="1"/>
</dbReference>
<evidence type="ECO:0000313" key="7">
    <source>
        <dbReference type="Proteomes" id="UP000801492"/>
    </source>
</evidence>
<evidence type="ECO:0000313" key="6">
    <source>
        <dbReference type="EMBL" id="KAF2880595.1"/>
    </source>
</evidence>
<sequence length="607" mass="68002">MADKTRKVAIGIDLGTTNSCVAVCKNGKVETIPHKMGGFLVPSWVTYTRKEVLVGDIAKAHGAAYVKSAIFAIKRIIGRKFNDPVVQSAIKTWKFNVLEDSTGVPRIELKHKGDLIRVSPEEISGLILRDLKESAEAYLDESEITDAVITVPAYFNDHQRQATIDAAKIAGLNVLRLINEPTAAAIAYIYDKPEKQKRNILVYDLGGGTFDVSIVNLNNANISVKAACGDTNLGGINFDDRCVEYFMNLIQNKYKVDMKEAHSLKYLMRLRNLVEKAKHDLSTIYETTIELIELHDELDVYEDFLRARFEDLNEDLFTKTLEIVKQCIKEAKLKKEDIDDVVLVGGSTRIPKIEEGLTELFGKAVSKAINQEHGVAHGAAILAANLTENLSKTFNISDVTAMSLGIETLNGEMNVLIKRNSQIPTQAQRTYTTGVEGENAIRITVLEGDSKIASKNLMLGTFDLLDLPLNPSVNVTFEVDCNGILTVHAVEDSTGINKMINVILNKGRLTSNEISLLRKKSYIIKKNNEECNKVKEKKNEFQTYLLKTKDQIKRSARRINTKDYEILLNKIEDGLSWLSTKEAEDVKKIENKYNGIHKYYDDILRNK</sequence>